<comment type="caution">
    <text evidence="3">The sequence shown here is derived from an EMBL/GenBank/DDBJ whole genome shotgun (WGS) entry which is preliminary data.</text>
</comment>
<evidence type="ECO:0000256" key="1">
    <source>
        <dbReference type="SAM" id="Coils"/>
    </source>
</evidence>
<feature type="compositionally biased region" description="Basic and acidic residues" evidence="2">
    <location>
        <begin position="661"/>
        <end position="692"/>
    </location>
</feature>
<dbReference type="Proteomes" id="UP000256328">
    <property type="component" value="Unassembled WGS sequence"/>
</dbReference>
<evidence type="ECO:0000313" key="4">
    <source>
        <dbReference type="Proteomes" id="UP000256328"/>
    </source>
</evidence>
<sequence length="715" mass="79712">MASTSSAVISSSRDFPPITIGDQVFRSKADIITYLESMPPHEQYREQTIIRDKLLQEYANLSKAYENAKLSRQQFLKENETLVQEVRNIKAKRDMRTESLKRLKKHLTLERGQALLATIERDPTISGKTFLTDLATVFSQVIARIGVAYLNTAILARNRRLRTTGMRPRAGLMGIDAKEAKQWIKAGEDWEEEELSIKELRALRLRYDESGLLEEGYATSDDPPEFGDEKVIQSTEDTVPGTRAIESEPPSDAASPTTDRNTPPLLTPASTASRKRSLTRALAESTPSKKPRGPAHDRSPCDYAMAADWKQTVEHPAATDGFDQAREKLRAVVHAPDATPPCLWHLQRLCAQLRLKTHGLTATTLSARLHEVWDASIGDDGYIRMISSNRTYLYFLEAADLKDIHDQHNLGVLKFAPVAALAPLDKTQFILPAVSPQARAQLATEDYITVEGLYDWLRKDKTLVTIALDEARMYQYHCRPERPADGVVIPQCIAILQASFQANKEERECIDLSSDAAQPLLGEQPWEQVSLRKNGALYTKSSTPIWYSFTTSSEPWLSLSSGLTALAKDDPTLLENRVAVEHITQCHKKMTVPDRPRFAQDRDHIPGSFPPAVELSNLGALSSALVGRMEWDSPAVEEQKRLVLTGDPKESKQGQPSDLAADDKVFNLDRVRVSVSEGEGKGKGNEKVKDSERDSEDDSGEDSEDDSEEEDPAQV</sequence>
<dbReference type="AlphaFoldDB" id="A0A3D8SM37"/>
<evidence type="ECO:0000256" key="2">
    <source>
        <dbReference type="SAM" id="MobiDB-lite"/>
    </source>
</evidence>
<feature type="coiled-coil region" evidence="1">
    <location>
        <begin position="51"/>
        <end position="92"/>
    </location>
</feature>
<name>A0A3D8SM37_9HELO</name>
<feature type="region of interest" description="Disordered" evidence="2">
    <location>
        <begin position="237"/>
        <end position="301"/>
    </location>
</feature>
<proteinExistence type="predicted"/>
<keyword evidence="4" id="KW-1185">Reference proteome</keyword>
<evidence type="ECO:0000313" key="3">
    <source>
        <dbReference type="EMBL" id="RDW87409.1"/>
    </source>
</evidence>
<accession>A0A3D8SM37</accession>
<keyword evidence="1" id="KW-0175">Coiled coil</keyword>
<organism evidence="3 4">
    <name type="scientific">Coleophoma crateriformis</name>
    <dbReference type="NCBI Taxonomy" id="565419"/>
    <lineage>
        <taxon>Eukaryota</taxon>
        <taxon>Fungi</taxon>
        <taxon>Dikarya</taxon>
        <taxon>Ascomycota</taxon>
        <taxon>Pezizomycotina</taxon>
        <taxon>Leotiomycetes</taxon>
        <taxon>Helotiales</taxon>
        <taxon>Dermateaceae</taxon>
        <taxon>Coleophoma</taxon>
    </lineage>
</organism>
<feature type="compositionally biased region" description="Acidic residues" evidence="2">
    <location>
        <begin position="693"/>
        <end position="715"/>
    </location>
</feature>
<feature type="region of interest" description="Disordered" evidence="2">
    <location>
        <begin position="645"/>
        <end position="715"/>
    </location>
</feature>
<dbReference type="EMBL" id="PDLN01000004">
    <property type="protein sequence ID" value="RDW87409.1"/>
    <property type="molecule type" value="Genomic_DNA"/>
</dbReference>
<dbReference type="OrthoDB" id="3565438at2759"/>
<reference evidence="3 4" key="1">
    <citation type="journal article" date="2018" name="IMA Fungus">
        <title>IMA Genome-F 9: Draft genome sequence of Annulohypoxylon stygium, Aspergillus mulundensis, Berkeleyomyces basicola (syn. Thielaviopsis basicola), Ceratocystis smalleyi, two Cercospora beticola strains, Coleophoma cylindrospora, Fusarium fracticaudum, Phialophora cf. hyalina, and Morchella septimelata.</title>
        <authorList>
            <person name="Wingfield B.D."/>
            <person name="Bills G.F."/>
            <person name="Dong Y."/>
            <person name="Huang W."/>
            <person name="Nel W.J."/>
            <person name="Swalarsk-Parry B.S."/>
            <person name="Vaghefi N."/>
            <person name="Wilken P.M."/>
            <person name="An Z."/>
            <person name="de Beer Z.W."/>
            <person name="De Vos L."/>
            <person name="Chen L."/>
            <person name="Duong T.A."/>
            <person name="Gao Y."/>
            <person name="Hammerbacher A."/>
            <person name="Kikkert J.R."/>
            <person name="Li Y."/>
            <person name="Li H."/>
            <person name="Li K."/>
            <person name="Li Q."/>
            <person name="Liu X."/>
            <person name="Ma X."/>
            <person name="Naidoo K."/>
            <person name="Pethybridge S.J."/>
            <person name="Sun J."/>
            <person name="Steenkamp E.T."/>
            <person name="van der Nest M.A."/>
            <person name="van Wyk S."/>
            <person name="Wingfield M.J."/>
            <person name="Xiong C."/>
            <person name="Yue Q."/>
            <person name="Zhang X."/>
        </authorList>
    </citation>
    <scope>NUCLEOTIDE SEQUENCE [LARGE SCALE GENOMIC DNA]</scope>
    <source>
        <strain evidence="3 4">BP5796</strain>
    </source>
</reference>
<protein>
    <submittedName>
        <fullName evidence="3">Uncharacterized protein</fullName>
    </submittedName>
</protein>
<gene>
    <name evidence="3" type="ORF">BP5796_03103</name>
</gene>